<feature type="compositionally biased region" description="Acidic residues" evidence="1">
    <location>
        <begin position="685"/>
        <end position="698"/>
    </location>
</feature>
<reference evidence="3" key="1">
    <citation type="submission" date="2017-03" db="EMBL/GenBank/DDBJ databases">
        <authorList>
            <person name="Sharma R."/>
            <person name="Thines M."/>
        </authorList>
    </citation>
    <scope>NUCLEOTIDE SEQUENCE [LARGE SCALE GENOMIC DNA]</scope>
</reference>
<feature type="region of interest" description="Disordered" evidence="1">
    <location>
        <begin position="462"/>
        <end position="698"/>
    </location>
</feature>
<feature type="compositionally biased region" description="Low complexity" evidence="1">
    <location>
        <begin position="517"/>
        <end position="544"/>
    </location>
</feature>
<feature type="compositionally biased region" description="Basic residues" evidence="1">
    <location>
        <begin position="619"/>
        <end position="628"/>
    </location>
</feature>
<dbReference type="Proteomes" id="UP000192927">
    <property type="component" value="Unassembled WGS sequence"/>
</dbReference>
<proteinExistence type="predicted"/>
<evidence type="ECO:0000256" key="1">
    <source>
        <dbReference type="SAM" id="MobiDB-lite"/>
    </source>
</evidence>
<organism evidence="2 3">
    <name type="scientific">Lasallia pustulata</name>
    <dbReference type="NCBI Taxonomy" id="136370"/>
    <lineage>
        <taxon>Eukaryota</taxon>
        <taxon>Fungi</taxon>
        <taxon>Dikarya</taxon>
        <taxon>Ascomycota</taxon>
        <taxon>Pezizomycotina</taxon>
        <taxon>Lecanoromycetes</taxon>
        <taxon>OSLEUM clade</taxon>
        <taxon>Umbilicariomycetidae</taxon>
        <taxon>Umbilicariales</taxon>
        <taxon>Umbilicariaceae</taxon>
        <taxon>Lasallia</taxon>
    </lineage>
</organism>
<feature type="compositionally biased region" description="Low complexity" evidence="1">
    <location>
        <begin position="467"/>
        <end position="480"/>
    </location>
</feature>
<evidence type="ECO:0000313" key="2">
    <source>
        <dbReference type="EMBL" id="SLM39608.1"/>
    </source>
</evidence>
<feature type="region of interest" description="Disordered" evidence="1">
    <location>
        <begin position="198"/>
        <end position="310"/>
    </location>
</feature>
<feature type="compositionally biased region" description="Low complexity" evidence="1">
    <location>
        <begin position="216"/>
        <end position="229"/>
    </location>
</feature>
<dbReference type="AlphaFoldDB" id="A0A1W5D8W9"/>
<feature type="region of interest" description="Disordered" evidence="1">
    <location>
        <begin position="111"/>
        <end position="132"/>
    </location>
</feature>
<name>A0A1W5D8W9_9LECA</name>
<accession>A0A1W5D8W9</accession>
<feature type="compositionally biased region" description="Polar residues" evidence="1">
    <location>
        <begin position="250"/>
        <end position="271"/>
    </location>
</feature>
<keyword evidence="3" id="KW-1185">Reference proteome</keyword>
<feature type="compositionally biased region" description="Acidic residues" evidence="1">
    <location>
        <begin position="650"/>
        <end position="678"/>
    </location>
</feature>
<feature type="compositionally biased region" description="Basic and acidic residues" evidence="1">
    <location>
        <begin position="581"/>
        <end position="596"/>
    </location>
</feature>
<protein>
    <submittedName>
        <fullName evidence="2">Uncharacterized protein</fullName>
    </submittedName>
</protein>
<dbReference type="EMBL" id="FWEW01003531">
    <property type="protein sequence ID" value="SLM39608.1"/>
    <property type="molecule type" value="Genomic_DNA"/>
</dbReference>
<feature type="compositionally biased region" description="Acidic residues" evidence="1">
    <location>
        <begin position="277"/>
        <end position="290"/>
    </location>
</feature>
<sequence length="698" mass="76416">MAENLTSVEATKRDKSCAVCGGYFEEKTLDEIRSHIEGCLEGWNSQDVKNAEAQKEAESLTLSNLSASISSGTLQHVGQDDADSKAQVKAENADLLRRVLAPSSSIFDEELENGPADTAQGMPGEPNSSRLRRTHKPWASERDLYDYFAKADHIAANLTKVRYPASESSLVMAKHMLEMEEIEKAEYRRKCKEMAQEKHAKWPSLFPKPSPRIGLSSSRTVSGSLSKSSPPERKASRYYPTLGRAYTPVGFSQTQRSASSSDTTSQANESGLTPPDLETDAIISEDELSESDLPPPFTSSTPPPDRDASIGEDVAAGRFKTLPNPDDFLLALTNPASRSTSALYTIAVNTQEALKLWQDEYLQLDARLTRKDPDYKPKNNPRELEDPTTFEAKKAAFFAGRKYKDMSYFHDATARARNKKISDARKQRERELEEAALALSGSSDGAGGLRRRLRKPRKLLETGLNETDTAASPAASRATSVISTRKRKRDGLVDIEEGDATATPSADTSPVRKRARPAAPAPAKKPLLPSLLGRRSGLRGPLRSTNEAATAFPAPSLPPKRKGRPPKAKPASGPPGGRRPVVKDADGKNPVRREAMTRVWATRRANGTSGRHGGPPLSKTKKGRIGRPRKGEGKKKGGIKAGVEEKVEGQEGEEEGQEVKEEENGEEEEGQWGEEEEDEGKRGEEEGELEEEDETEYL</sequence>
<evidence type="ECO:0000313" key="3">
    <source>
        <dbReference type="Proteomes" id="UP000192927"/>
    </source>
</evidence>
<feature type="compositionally biased region" description="Pro residues" evidence="1">
    <location>
        <begin position="293"/>
        <end position="303"/>
    </location>
</feature>